<dbReference type="Proteomes" id="UP001595556">
    <property type="component" value="Unassembled WGS sequence"/>
</dbReference>
<dbReference type="PROSITE" id="PS01047">
    <property type="entry name" value="HMA_1"/>
    <property type="match status" value="1"/>
</dbReference>
<comment type="caution">
    <text evidence="8">The sequence shown here is derived from an EMBL/GenBank/DDBJ whole genome shotgun (WGS) entry which is preliminary data.</text>
</comment>
<name>A0ABV7H9I7_9BURK</name>
<evidence type="ECO:0000256" key="1">
    <source>
        <dbReference type="ARBA" id="ARBA00022448"/>
    </source>
</evidence>
<keyword evidence="3" id="KW-0186">Copper</keyword>
<dbReference type="EMBL" id="JBHRTI010000010">
    <property type="protein sequence ID" value="MFC3149326.1"/>
    <property type="molecule type" value="Genomic_DNA"/>
</dbReference>
<dbReference type="PANTHER" id="PTHR46365">
    <property type="entry name" value="COPPER TRANSPORT PROTEIN ATOX1"/>
    <property type="match status" value="1"/>
</dbReference>
<dbReference type="PANTHER" id="PTHR46365:SF1">
    <property type="entry name" value="COPPER TRANSPORT PROTEIN ATOX1"/>
    <property type="match status" value="1"/>
</dbReference>
<dbReference type="RefSeq" id="WP_414859592.1">
    <property type="nucleotide sequence ID" value="NZ_CP180191.1"/>
</dbReference>
<comment type="similarity">
    <text evidence="6">Belongs to the ATX1 family.</text>
</comment>
<sequence>MIRMHVPDMTCGGCAAAITRALQSADTQAQIQIDLPGHQVSVQSRLRADQVLNALKTAGFTPELQAA</sequence>
<reference evidence="9" key="1">
    <citation type="journal article" date="2019" name="Int. J. Syst. Evol. Microbiol.">
        <title>The Global Catalogue of Microorganisms (GCM) 10K type strain sequencing project: providing services to taxonomists for standard genome sequencing and annotation.</title>
        <authorList>
            <consortium name="The Broad Institute Genomics Platform"/>
            <consortium name="The Broad Institute Genome Sequencing Center for Infectious Disease"/>
            <person name="Wu L."/>
            <person name="Ma J."/>
        </authorList>
    </citation>
    <scope>NUCLEOTIDE SEQUENCE [LARGE SCALE GENOMIC DNA]</scope>
    <source>
        <strain evidence="9">KCTC 52168</strain>
    </source>
</reference>
<evidence type="ECO:0000256" key="2">
    <source>
        <dbReference type="ARBA" id="ARBA00022723"/>
    </source>
</evidence>
<gene>
    <name evidence="8" type="ORF">ACFOEN_17015</name>
</gene>
<dbReference type="PROSITE" id="PS50846">
    <property type="entry name" value="HMA_2"/>
    <property type="match status" value="1"/>
</dbReference>
<keyword evidence="2" id="KW-0479">Metal-binding</keyword>
<keyword evidence="1" id="KW-0813">Transport</keyword>
<evidence type="ECO:0000313" key="8">
    <source>
        <dbReference type="EMBL" id="MFC3149326.1"/>
    </source>
</evidence>
<protein>
    <submittedName>
        <fullName evidence="8">Heavy-metal-associated domain-containing protein</fullName>
    </submittedName>
</protein>
<evidence type="ECO:0000256" key="5">
    <source>
        <dbReference type="ARBA" id="ARBA00023186"/>
    </source>
</evidence>
<evidence type="ECO:0000256" key="6">
    <source>
        <dbReference type="ARBA" id="ARBA00038171"/>
    </source>
</evidence>
<proteinExistence type="inferred from homology"/>
<organism evidence="8 9">
    <name type="scientific">Piscinibacterium candidicorallinum</name>
    <dbReference type="NCBI Taxonomy" id="1793872"/>
    <lineage>
        <taxon>Bacteria</taxon>
        <taxon>Pseudomonadati</taxon>
        <taxon>Pseudomonadota</taxon>
        <taxon>Betaproteobacteria</taxon>
        <taxon>Burkholderiales</taxon>
        <taxon>Piscinibacterium</taxon>
    </lineage>
</organism>
<dbReference type="CDD" id="cd00371">
    <property type="entry name" value="HMA"/>
    <property type="match status" value="1"/>
</dbReference>
<dbReference type="InterPro" id="IPR036163">
    <property type="entry name" value="HMA_dom_sf"/>
</dbReference>
<evidence type="ECO:0000313" key="9">
    <source>
        <dbReference type="Proteomes" id="UP001595556"/>
    </source>
</evidence>
<feature type="domain" description="HMA" evidence="7">
    <location>
        <begin position="1"/>
        <end position="63"/>
    </location>
</feature>
<dbReference type="Pfam" id="PF00403">
    <property type="entry name" value="HMA"/>
    <property type="match status" value="1"/>
</dbReference>
<dbReference type="InterPro" id="IPR006121">
    <property type="entry name" value="HMA_dom"/>
</dbReference>
<dbReference type="InterPro" id="IPR017969">
    <property type="entry name" value="Heavy-metal-associated_CS"/>
</dbReference>
<dbReference type="SUPFAM" id="SSF55008">
    <property type="entry name" value="HMA, heavy metal-associated domain"/>
    <property type="match status" value="1"/>
</dbReference>
<keyword evidence="9" id="KW-1185">Reference proteome</keyword>
<dbReference type="Gene3D" id="3.30.70.100">
    <property type="match status" value="1"/>
</dbReference>
<dbReference type="InterPro" id="IPR051881">
    <property type="entry name" value="Copper_transport_ATOX1-like"/>
</dbReference>
<evidence type="ECO:0000259" key="7">
    <source>
        <dbReference type="PROSITE" id="PS50846"/>
    </source>
</evidence>
<evidence type="ECO:0000256" key="3">
    <source>
        <dbReference type="ARBA" id="ARBA00023008"/>
    </source>
</evidence>
<accession>A0ABV7H9I7</accession>
<keyword evidence="4" id="KW-0406">Ion transport</keyword>
<evidence type="ECO:0000256" key="4">
    <source>
        <dbReference type="ARBA" id="ARBA00023065"/>
    </source>
</evidence>
<keyword evidence="5" id="KW-0143">Chaperone</keyword>